<dbReference type="EC" id="3.1.2.12" evidence="2"/>
<feature type="active site" description="Charge relay system" evidence="6">
    <location>
        <position position="256"/>
    </location>
</feature>
<dbReference type="OrthoDB" id="420518at2759"/>
<feature type="active site" description="Charge relay system" evidence="6">
    <location>
        <position position="289"/>
    </location>
</feature>
<protein>
    <recommendedName>
        <fullName evidence="3">S-formylglutathione hydrolase</fullName>
        <ecNumber evidence="2">3.1.2.12</ecNumber>
    </recommendedName>
</protein>
<dbReference type="PANTHER" id="PTHR10061">
    <property type="entry name" value="S-FORMYLGLUTATHIONE HYDROLASE"/>
    <property type="match status" value="1"/>
</dbReference>
<comment type="similarity">
    <text evidence="1">Belongs to the esterase D family.</text>
</comment>
<evidence type="ECO:0000256" key="2">
    <source>
        <dbReference type="ARBA" id="ARBA00012479"/>
    </source>
</evidence>
<dbReference type="Gene3D" id="3.40.50.1820">
    <property type="entry name" value="alpha/beta hydrolase"/>
    <property type="match status" value="1"/>
</dbReference>
<dbReference type="AlphaFoldDB" id="A0A8H3EK92"/>
<dbReference type="GO" id="GO:0018738">
    <property type="term" value="F:S-formylglutathione hydrolase activity"/>
    <property type="evidence" value="ECO:0007669"/>
    <property type="project" value="UniProtKB-EC"/>
</dbReference>
<evidence type="ECO:0000313" key="7">
    <source>
        <dbReference type="EMBL" id="CAF9907110.1"/>
    </source>
</evidence>
<dbReference type="GO" id="GO:0052689">
    <property type="term" value="F:carboxylic ester hydrolase activity"/>
    <property type="evidence" value="ECO:0007669"/>
    <property type="project" value="UniProtKB-KW"/>
</dbReference>
<feature type="active site" description="Charge relay system" evidence="6">
    <location>
        <position position="153"/>
    </location>
</feature>
<dbReference type="InterPro" id="IPR014186">
    <property type="entry name" value="S-formylglutathione_hydrol"/>
</dbReference>
<keyword evidence="8" id="KW-1185">Reference proteome</keyword>
<proteinExistence type="inferred from homology"/>
<evidence type="ECO:0000256" key="4">
    <source>
        <dbReference type="ARBA" id="ARBA00022487"/>
    </source>
</evidence>
<organism evidence="7 8">
    <name type="scientific">Alectoria fallacina</name>
    <dbReference type="NCBI Taxonomy" id="1903189"/>
    <lineage>
        <taxon>Eukaryota</taxon>
        <taxon>Fungi</taxon>
        <taxon>Dikarya</taxon>
        <taxon>Ascomycota</taxon>
        <taxon>Pezizomycotina</taxon>
        <taxon>Lecanoromycetes</taxon>
        <taxon>OSLEUM clade</taxon>
        <taxon>Lecanoromycetidae</taxon>
        <taxon>Lecanorales</taxon>
        <taxon>Lecanorineae</taxon>
        <taxon>Parmeliaceae</taxon>
        <taxon>Alectoria</taxon>
    </lineage>
</organism>
<dbReference type="InterPro" id="IPR000801">
    <property type="entry name" value="Esterase-like"/>
</dbReference>
<dbReference type="SUPFAM" id="SSF53474">
    <property type="entry name" value="alpha/beta-Hydrolases"/>
    <property type="match status" value="1"/>
</dbReference>
<dbReference type="Proteomes" id="UP000664203">
    <property type="component" value="Unassembled WGS sequence"/>
</dbReference>
<dbReference type="PANTHER" id="PTHR10061:SF0">
    <property type="entry name" value="S-FORMYLGLUTATHIONE HYDROLASE"/>
    <property type="match status" value="1"/>
</dbReference>
<name>A0A8H3EK92_9LECA</name>
<dbReference type="EMBL" id="CAJPDR010000020">
    <property type="protein sequence ID" value="CAF9907110.1"/>
    <property type="molecule type" value="Genomic_DNA"/>
</dbReference>
<reference evidence="7" key="1">
    <citation type="submission" date="2021-03" db="EMBL/GenBank/DDBJ databases">
        <authorList>
            <person name="Tagirdzhanova G."/>
        </authorList>
    </citation>
    <scope>NUCLEOTIDE SEQUENCE</scope>
</reference>
<dbReference type="Pfam" id="PF00756">
    <property type="entry name" value="Esterase"/>
    <property type="match status" value="1"/>
</dbReference>
<gene>
    <name evidence="7" type="ORF">ALECFALPRED_003067</name>
</gene>
<evidence type="ECO:0000313" key="8">
    <source>
        <dbReference type="Proteomes" id="UP000664203"/>
    </source>
</evidence>
<dbReference type="GO" id="GO:0005829">
    <property type="term" value="C:cytosol"/>
    <property type="evidence" value="ECO:0007669"/>
    <property type="project" value="TreeGrafter"/>
</dbReference>
<keyword evidence="5" id="KW-0378">Hydrolase</keyword>
<evidence type="ECO:0000256" key="5">
    <source>
        <dbReference type="ARBA" id="ARBA00022801"/>
    </source>
</evidence>
<keyword evidence="4" id="KW-0719">Serine esterase</keyword>
<accession>A0A8H3EK92</accession>
<dbReference type="InterPro" id="IPR029058">
    <property type="entry name" value="AB_hydrolase_fold"/>
</dbReference>
<comment type="caution">
    <text evidence="7">The sequence shown here is derived from an EMBL/GenBank/DDBJ whole genome shotgun (WGS) entry which is preliminary data.</text>
</comment>
<dbReference type="GO" id="GO:0046294">
    <property type="term" value="P:formaldehyde catabolic process"/>
    <property type="evidence" value="ECO:0007669"/>
    <property type="project" value="InterPro"/>
</dbReference>
<sequence>MSVQTKATIASFGGKLLRLSHNASSTNCEMAFNLYLPPQTTTNPLHKVPLLIYLAGLTCTGDNGAEKGFFQHAASEKGIAVLYPDTSPRGLKIEGEDESFDFGSGAGFYVDATKSPWNKGYKMYSYITSELPKTVFENFKQVDSERVSIFGHSMGGHGALTLFLKNPGKYKSVSAFAPIANPSNCQWGQKAFGGYFGEEEKAKWAENDATELVKKWSGEPLDILIDVVCPSLPRLLHHERRKVFRLIKMVEQGTSDNFYKQGQLLPENFVKAAEGKGKVNVRLQDGYDHSYFTMATFADDHVGHAARYLLA</sequence>
<evidence type="ECO:0000256" key="6">
    <source>
        <dbReference type="PIRSR" id="PIRSR614186-1"/>
    </source>
</evidence>
<evidence type="ECO:0000256" key="3">
    <source>
        <dbReference type="ARBA" id="ARBA00016774"/>
    </source>
</evidence>
<evidence type="ECO:0000256" key="1">
    <source>
        <dbReference type="ARBA" id="ARBA00005622"/>
    </source>
</evidence>